<evidence type="ECO:0000313" key="25">
    <source>
        <dbReference type="EMBL" id="OXB57587.1"/>
    </source>
</evidence>
<keyword evidence="10" id="KW-0013">ADP-ribosylation</keyword>
<dbReference type="InterPro" id="IPR013761">
    <property type="entry name" value="SAM/pointed_sf"/>
</dbReference>
<keyword evidence="15" id="KW-1015">Disulfide bond</keyword>
<evidence type="ECO:0000256" key="15">
    <source>
        <dbReference type="ARBA" id="ARBA00023157"/>
    </source>
</evidence>
<dbReference type="STRING" id="9009.A0A226MQN1"/>
<evidence type="ECO:0000256" key="20">
    <source>
        <dbReference type="ARBA" id="ARBA00059869"/>
    </source>
</evidence>
<dbReference type="Pfam" id="PF13927">
    <property type="entry name" value="Ig_3"/>
    <property type="match status" value="1"/>
</dbReference>
<evidence type="ECO:0000259" key="24">
    <source>
        <dbReference type="PROSITE" id="PS50835"/>
    </source>
</evidence>
<dbReference type="GO" id="GO:0030496">
    <property type="term" value="C:midbody"/>
    <property type="evidence" value="ECO:0007669"/>
    <property type="project" value="UniProtKB-SubCell"/>
</dbReference>
<dbReference type="GO" id="GO:0005813">
    <property type="term" value="C:centrosome"/>
    <property type="evidence" value="ECO:0007669"/>
    <property type="project" value="UniProtKB-SubCell"/>
</dbReference>
<dbReference type="PANTHER" id="PTHR16155:SF18">
    <property type="entry name" value="STERILE ALPHA MOTIF DOMAIN-CONTAINING PROTEIN 9-LIKE"/>
    <property type="match status" value="1"/>
</dbReference>
<evidence type="ECO:0000256" key="3">
    <source>
        <dbReference type="ARBA" id="ARBA00004300"/>
    </source>
</evidence>
<name>A0A226MQN1_CALSU</name>
<evidence type="ECO:0000256" key="2">
    <source>
        <dbReference type="ARBA" id="ARBA00004214"/>
    </source>
</evidence>
<evidence type="ECO:0000256" key="13">
    <source>
        <dbReference type="ARBA" id="ARBA00023034"/>
    </source>
</evidence>
<dbReference type="SUPFAM" id="SSF48726">
    <property type="entry name" value="Immunoglobulin"/>
    <property type="match status" value="3"/>
</dbReference>
<evidence type="ECO:0000256" key="23">
    <source>
        <dbReference type="SAM" id="MobiDB-lite"/>
    </source>
</evidence>
<evidence type="ECO:0000256" key="11">
    <source>
        <dbReference type="ARBA" id="ARBA00022776"/>
    </source>
</evidence>
<dbReference type="PANTHER" id="PTHR16155">
    <property type="entry name" value="DED DOMAIN-CONTAINING PROTEIN"/>
    <property type="match status" value="1"/>
</dbReference>
<evidence type="ECO:0000256" key="16">
    <source>
        <dbReference type="ARBA" id="ARBA00023180"/>
    </source>
</evidence>
<evidence type="ECO:0000256" key="18">
    <source>
        <dbReference type="ARBA" id="ARBA00023306"/>
    </source>
</evidence>
<evidence type="ECO:0000256" key="6">
    <source>
        <dbReference type="ARBA" id="ARBA00022618"/>
    </source>
</evidence>
<dbReference type="GO" id="GO:0051301">
    <property type="term" value="P:cell division"/>
    <property type="evidence" value="ECO:0007669"/>
    <property type="project" value="UniProtKB-KW"/>
</dbReference>
<dbReference type="Proteomes" id="UP000198323">
    <property type="component" value="Unassembled WGS sequence"/>
</dbReference>
<dbReference type="Gene3D" id="1.10.150.50">
    <property type="entry name" value="Transcription Factor, Ets-1"/>
    <property type="match status" value="1"/>
</dbReference>
<evidence type="ECO:0000256" key="5">
    <source>
        <dbReference type="ARBA" id="ARBA00022490"/>
    </source>
</evidence>
<keyword evidence="9" id="KW-0677">Repeat</keyword>
<comment type="function">
    <text evidence="20">Required during prometaphase for centrosome maturation. Following poly-ADP-ribosylation (PARsylation) by TNKS, translocates from the Golgi apparatus to mitotic centrosomes and plays a key role in the formation of robust microtubules for prompt movement of chromosomes: anchors AKAP9/CG-NAP, a scaffold protein of the gamma-tubulin ring complex and promotes centrosome maturation.</text>
</comment>
<reference evidence="25 26" key="1">
    <citation type="submission" date="2016-07" db="EMBL/GenBank/DDBJ databases">
        <title>Disparate Historic Effective Population Sizes Predicted by Modern Levels of Genome Diversity for the Scaled Quail (Callipepla squamata) and the Northern Bobwhite (Colinus virginianus): Inferences from First and Second Generation Draft Genome Assemblies for Sympatric New World Quail.</title>
        <authorList>
            <person name="Oldeschulte D.L."/>
            <person name="Halley Y.A."/>
            <person name="Bhattarai E.K."/>
            <person name="Brashear W.A."/>
            <person name="Hill J."/>
            <person name="Metz R.P."/>
            <person name="Johnson C.D."/>
            <person name="Rollins D."/>
            <person name="Peterson M.J."/>
            <person name="Bickhart D.M."/>
            <person name="Decker J.E."/>
            <person name="Seabury C.M."/>
        </authorList>
    </citation>
    <scope>NUCLEOTIDE SEQUENCE [LARGE SCALE GENOMIC DNA]</scope>
    <source>
        <strain evidence="25 26">Texas</strain>
        <tissue evidence="25">Leg muscle</tissue>
    </source>
</reference>
<dbReference type="PROSITE" id="PS50835">
    <property type="entry name" value="IG_LIKE"/>
    <property type="match status" value="2"/>
</dbReference>
<dbReference type="Pfam" id="PF07686">
    <property type="entry name" value="V-set"/>
    <property type="match status" value="1"/>
</dbReference>
<evidence type="ECO:0000256" key="8">
    <source>
        <dbReference type="ARBA" id="ARBA00022729"/>
    </source>
</evidence>
<dbReference type="GO" id="GO:0000139">
    <property type="term" value="C:Golgi membrane"/>
    <property type="evidence" value="ECO:0007669"/>
    <property type="project" value="UniProtKB-SubCell"/>
</dbReference>
<feature type="region of interest" description="Disordered" evidence="23">
    <location>
        <begin position="425"/>
        <end position="445"/>
    </location>
</feature>
<dbReference type="OrthoDB" id="2337140at2759"/>
<gene>
    <name evidence="25" type="ORF">ASZ78_008620</name>
</gene>
<dbReference type="GO" id="GO:0005819">
    <property type="term" value="C:spindle"/>
    <property type="evidence" value="ECO:0007669"/>
    <property type="project" value="UniProtKB-SubCell"/>
</dbReference>
<dbReference type="SMART" id="SM00409">
    <property type="entry name" value="IG"/>
    <property type="match status" value="3"/>
</dbReference>
<feature type="compositionally biased region" description="Polar residues" evidence="23">
    <location>
        <begin position="572"/>
        <end position="588"/>
    </location>
</feature>
<evidence type="ECO:0000256" key="4">
    <source>
        <dbReference type="ARBA" id="ARBA00004614"/>
    </source>
</evidence>
<keyword evidence="12" id="KW-1133">Transmembrane helix</keyword>
<evidence type="ECO:0000256" key="12">
    <source>
        <dbReference type="ARBA" id="ARBA00022989"/>
    </source>
</evidence>
<evidence type="ECO:0000256" key="19">
    <source>
        <dbReference type="ARBA" id="ARBA00023319"/>
    </source>
</evidence>
<dbReference type="InterPro" id="IPR007110">
    <property type="entry name" value="Ig-like_dom"/>
</dbReference>
<comment type="caution">
    <text evidence="25">The sequence shown here is derived from an EMBL/GenBank/DDBJ whole genome shotgun (WGS) entry which is preliminary data.</text>
</comment>
<proteinExistence type="predicted"/>
<organism evidence="25 26">
    <name type="scientific">Callipepla squamata</name>
    <name type="common">Scaled quail</name>
    <dbReference type="NCBI Taxonomy" id="9009"/>
    <lineage>
        <taxon>Eukaryota</taxon>
        <taxon>Metazoa</taxon>
        <taxon>Chordata</taxon>
        <taxon>Craniata</taxon>
        <taxon>Vertebrata</taxon>
        <taxon>Euteleostomi</taxon>
        <taxon>Archelosauria</taxon>
        <taxon>Archosauria</taxon>
        <taxon>Dinosauria</taxon>
        <taxon>Saurischia</taxon>
        <taxon>Theropoda</taxon>
        <taxon>Coelurosauria</taxon>
        <taxon>Aves</taxon>
        <taxon>Neognathae</taxon>
        <taxon>Galloanserae</taxon>
        <taxon>Galliformes</taxon>
        <taxon>Odontophoridae</taxon>
        <taxon>Callipepla</taxon>
    </lineage>
</organism>
<keyword evidence="7" id="KW-0812">Transmembrane</keyword>
<feature type="domain" description="Ig-like" evidence="24">
    <location>
        <begin position="267"/>
        <end position="363"/>
    </location>
</feature>
<sequence length="2014" mass="230854">MCMLNSENDKTLEAIGITDVVPHWKEENFGKLTYKISLIFQTMEDSISDKAAVTQHCCRICSALKLTVPSHTIHGIEGQPLQLTVDYNFNTTACEIQIIWLFEKTGSNPKYLLGSVNQTVVPDLEYQHKFTLIPPSASLMINPLRISDEGNYIVKVNVRGNGTIAASEKIHVSVDVPVSQPIVYTEPSSGVVEYVGNITLKCTVGKGTRVVYQWMKNGKVLHTGPNYTFSSNNATLLIVPVVKEDIGNYSCLVSNPVSMMESERIAPTIYYGPYGLRVKSDKGLSIGAVFTVSVGEAILFDCSADSNPPNTYSWIQRADNITHVIQYGPHLEVVSDTVAQKTRDYMCRAFNNMTGRRDETHFTVIITSAGHESALDDFGIYEFVAIPDHASGSRVSNPSVRGSDSVPGQDMLSTVYEVIQHIPNQQQQDHQQMENSNTEKKEKSHLHRHIEKWTKEEVKKFLIEDVNTDQKYAEILYSQDVTGSTLKLLTKADLVDMSIPHGPAVQIIHFLKKYGILAESSNQDMEQEGSLDGKEDVKTAKEEYKKYGSFNSSAVQDSEMEPIENKRAVNTADESVSEQPLSGIQHPTRSMCMPHPFDNFSDGTRYTQHNILNVPETGPLNLIDPVHEFKLLTNTDKAKEEDIKKKFSNEVFRFASACMNSRTNGTIHFGVSDNPHGEIVGIKVTKKEAYIDHFNTDIEKYFVGDYIRIAKACIREPRFVEVLLPNGTPSDTFVIEIDVVPQNYLCDTSYFSTKIYDFKSNSWTKAVFIRDGASSKNIHNTKEFTTFTRTLTSLAESRKRAEEKYEIKRKKTVLEGLKLVSLLTGNRGMLDDSYYDYYILVTNKCLPSQTSQLDFLQEIKWFAVLDFDFESETNGVLKTYRKNLNAKIHFPYHYENKVGSVAEQAEKLNLHQETNWIFCNGGSDLKENKELPLDPTSWQRDRAAEVRKMISFLSHKDVKQGGTFLIVFLLLSRVENPLDPFAETFVTFYQELKGLKDTICICIGTGTYQRWKDLLHARGIREEELSNRSISNLTLEMVNGTITRVKSMTKSSKRLLPSVGGSTTLLKKEEDFIEALEILCENECKDTEIEKDKEQFKKFMAEREEHFYRGGKVSWWNFYFSSENYTSVFIKRDCYENLEKLILSLSNSANQSPVETVNLYHHPGCGGTTLAMHILWNLRKQFRCAVLKNKTGDFGTQLTTLVTYGANNDSGYLPVLLLVDDFEDQENVYLLQKEIEEAITKKCIPYVSPLVIILNCMRSQNPDESSTINSLNSISLKQILSQKEQRAFDQKLKDIEKIYQNPDNFYSFMIMKKNFDPKYVQNVVKKTLHNLNIASKPAQLVYYLTLLNSYIRTSTLPVSLCEEFLGINSQETGNKDKLIEKMGICSNILMYVQIQEYTRYRGLRIVHPLIASACLTEFKQTYELSKSEIISQLLNEDLFFETSLKKDKLIRDIQTLLITRQRKEHGDELDTLFSPLIEAIQKEEKSVNVECVLRLASTKFKKNALICQVLARYFCIKEKNFDLALFWAKEAKKRAPHNSYISDTLGRVFKSQLRYWVDHKLKSADLTAEKLEHLLDLAQNASQAFRISQQQAENEDNEHLQHQKHKRKFQSYNTSGYLGEIETGLYIIDVLMHLPFIRKEVLQRRKNMIKHLSESSDLNTDNPNTVSEMIAALKHYSSFLNNLQSQLKRAFEFFEDYFVFFKTQMNEKEIAEANIYKKVQECFSKYTEIFCDRNIDKLRQQQFSERHLTQKIEAFRKAVEASKADSFSGLLGYLYKNHRNDDREIENIVHMYVFLCYENSQATLKEKQNFILANVVLNCINPKSNELYYFQELRSQLLNILDRVEPNSYCVEPFFLASLLFWPENRKQLTEDSRKMEYYLICLSESFKKLYGAVNHSKQPLAHFYLAKGSGLSRFVHRRKIDQLFSSLTEQNLNSLWQSGNIWKEKVVEELLLPLDGIAEGTVIYVNYGSNEHFRIPVQPALSCLLKNGPNIQRVSFYLGFSIAGLLAYNIQSL</sequence>
<keyword evidence="5" id="KW-0963">Cytoplasm</keyword>
<dbReference type="SMART" id="SM00408">
    <property type="entry name" value="IGc2"/>
    <property type="match status" value="2"/>
</dbReference>
<keyword evidence="6" id="KW-0132">Cell division</keyword>
<keyword evidence="19" id="KW-0393">Immunoglobulin domain</keyword>
<dbReference type="InterPro" id="IPR036179">
    <property type="entry name" value="Ig-like_dom_sf"/>
</dbReference>
<evidence type="ECO:0000256" key="14">
    <source>
        <dbReference type="ARBA" id="ARBA00023136"/>
    </source>
</evidence>
<dbReference type="FunFam" id="2.60.40.10:FF:000506">
    <property type="entry name" value="HEPACAM family member 2 isoform X2"/>
    <property type="match status" value="1"/>
</dbReference>
<evidence type="ECO:0000256" key="1">
    <source>
        <dbReference type="ARBA" id="ARBA00004186"/>
    </source>
</evidence>
<keyword evidence="16" id="KW-0325">Glycoprotein</keyword>
<evidence type="ECO:0000256" key="9">
    <source>
        <dbReference type="ARBA" id="ARBA00022737"/>
    </source>
</evidence>
<keyword evidence="11" id="KW-0498">Mitosis</keyword>
<keyword evidence="26" id="KW-1185">Reference proteome</keyword>
<keyword evidence="13" id="KW-0333">Golgi apparatus</keyword>
<dbReference type="InterPro" id="IPR013783">
    <property type="entry name" value="Ig-like_fold"/>
</dbReference>
<keyword evidence="8" id="KW-0732">Signal</keyword>
<dbReference type="EMBL" id="MCFN01000537">
    <property type="protein sequence ID" value="OXB57587.1"/>
    <property type="molecule type" value="Genomic_DNA"/>
</dbReference>
<dbReference type="FunFam" id="2.60.40.10:FF:000483">
    <property type="entry name" value="HEPACAM family member 2 isoform X1"/>
    <property type="match status" value="1"/>
</dbReference>
<evidence type="ECO:0000256" key="22">
    <source>
        <dbReference type="ARBA" id="ARBA00078454"/>
    </source>
</evidence>
<dbReference type="Gene3D" id="2.60.40.10">
    <property type="entry name" value="Immunoglobulins"/>
    <property type="match status" value="3"/>
</dbReference>
<dbReference type="InterPro" id="IPR003598">
    <property type="entry name" value="Ig_sub2"/>
</dbReference>
<evidence type="ECO:0000256" key="17">
    <source>
        <dbReference type="ARBA" id="ARBA00023212"/>
    </source>
</evidence>
<protein>
    <recommendedName>
        <fullName evidence="21">HEPACAM family member 2</fullName>
    </recommendedName>
    <alternativeName>
        <fullName evidence="22">Mitotic kinetics regulator</fullName>
    </alternativeName>
</protein>
<dbReference type="SUPFAM" id="SSF47769">
    <property type="entry name" value="SAM/Pointed domain"/>
    <property type="match status" value="1"/>
</dbReference>
<dbReference type="InterPro" id="IPR013106">
    <property type="entry name" value="Ig_V-set"/>
</dbReference>
<evidence type="ECO:0000256" key="7">
    <source>
        <dbReference type="ARBA" id="ARBA00022692"/>
    </source>
</evidence>
<comment type="subcellular location">
    <subcellularLocation>
        <location evidence="3">Cytoplasm</location>
        <location evidence="3">Cytoskeleton</location>
        <location evidence="3">Microtubule organizing center</location>
        <location evidence="3">Centrosome</location>
    </subcellularLocation>
    <subcellularLocation>
        <location evidence="1">Cytoplasm</location>
        <location evidence="1">Cytoskeleton</location>
        <location evidence="1">Spindle</location>
    </subcellularLocation>
    <subcellularLocation>
        <location evidence="4">Golgi apparatus membrane</location>
        <topology evidence="4">Single-pass type I membrane protein</topology>
    </subcellularLocation>
    <subcellularLocation>
        <location evidence="2">Midbody</location>
    </subcellularLocation>
</comment>
<keyword evidence="17" id="KW-0206">Cytoskeleton</keyword>
<feature type="region of interest" description="Disordered" evidence="23">
    <location>
        <begin position="569"/>
        <end position="590"/>
    </location>
</feature>
<evidence type="ECO:0000256" key="10">
    <source>
        <dbReference type="ARBA" id="ARBA00022765"/>
    </source>
</evidence>
<feature type="domain" description="Ig-like" evidence="24">
    <location>
        <begin position="181"/>
        <end position="266"/>
    </location>
</feature>
<evidence type="ECO:0000313" key="26">
    <source>
        <dbReference type="Proteomes" id="UP000198323"/>
    </source>
</evidence>
<keyword evidence="18" id="KW-0131">Cell cycle</keyword>
<accession>A0A226MQN1</accession>
<evidence type="ECO:0000256" key="21">
    <source>
        <dbReference type="ARBA" id="ARBA00073791"/>
    </source>
</evidence>
<dbReference type="FunFam" id="2.60.40.10:FF:000624">
    <property type="entry name" value="HEPACAM family member 2 isoform X1"/>
    <property type="match status" value="1"/>
</dbReference>
<dbReference type="InterPro" id="IPR003599">
    <property type="entry name" value="Ig_sub"/>
</dbReference>
<keyword evidence="14" id="KW-0472">Membrane</keyword>